<dbReference type="Proteomes" id="UP001153954">
    <property type="component" value="Unassembled WGS sequence"/>
</dbReference>
<dbReference type="EMBL" id="CAKOGL010000003">
    <property type="protein sequence ID" value="CAH2085004.1"/>
    <property type="molecule type" value="Genomic_DNA"/>
</dbReference>
<name>A0AAU9TE51_EUPED</name>
<proteinExistence type="predicted"/>
<dbReference type="AlphaFoldDB" id="A0AAU9TE51"/>
<sequence length="81" mass="9192">MFDKVENSTNLPVDSDRNNLHDHLSELRHLAAKYRNEKKNNDKDAVRCSPFTCDFDNSGPARGDVSSSTDHGVQFARQKSR</sequence>
<protein>
    <submittedName>
        <fullName evidence="2">Uncharacterized protein</fullName>
    </submittedName>
</protein>
<accession>A0AAU9TE51</accession>
<feature type="region of interest" description="Disordered" evidence="1">
    <location>
        <begin position="56"/>
        <end position="81"/>
    </location>
</feature>
<evidence type="ECO:0000313" key="2">
    <source>
        <dbReference type="EMBL" id="CAH2085004.1"/>
    </source>
</evidence>
<reference evidence="2" key="1">
    <citation type="submission" date="2022-03" db="EMBL/GenBank/DDBJ databases">
        <authorList>
            <person name="Tunstrom K."/>
        </authorList>
    </citation>
    <scope>NUCLEOTIDE SEQUENCE</scope>
</reference>
<evidence type="ECO:0000313" key="3">
    <source>
        <dbReference type="Proteomes" id="UP001153954"/>
    </source>
</evidence>
<gene>
    <name evidence="2" type="ORF">EEDITHA_LOCUS1523</name>
</gene>
<feature type="region of interest" description="Disordered" evidence="1">
    <location>
        <begin position="1"/>
        <end position="20"/>
    </location>
</feature>
<evidence type="ECO:0000256" key="1">
    <source>
        <dbReference type="SAM" id="MobiDB-lite"/>
    </source>
</evidence>
<keyword evidence="3" id="KW-1185">Reference proteome</keyword>
<comment type="caution">
    <text evidence="2">The sequence shown here is derived from an EMBL/GenBank/DDBJ whole genome shotgun (WGS) entry which is preliminary data.</text>
</comment>
<organism evidence="2 3">
    <name type="scientific">Euphydryas editha</name>
    <name type="common">Edith's checkerspot</name>
    <dbReference type="NCBI Taxonomy" id="104508"/>
    <lineage>
        <taxon>Eukaryota</taxon>
        <taxon>Metazoa</taxon>
        <taxon>Ecdysozoa</taxon>
        <taxon>Arthropoda</taxon>
        <taxon>Hexapoda</taxon>
        <taxon>Insecta</taxon>
        <taxon>Pterygota</taxon>
        <taxon>Neoptera</taxon>
        <taxon>Endopterygota</taxon>
        <taxon>Lepidoptera</taxon>
        <taxon>Glossata</taxon>
        <taxon>Ditrysia</taxon>
        <taxon>Papilionoidea</taxon>
        <taxon>Nymphalidae</taxon>
        <taxon>Nymphalinae</taxon>
        <taxon>Euphydryas</taxon>
    </lineage>
</organism>